<reference evidence="1 2" key="2">
    <citation type="submission" date="2018-11" db="EMBL/GenBank/DDBJ databases">
        <authorList>
            <consortium name="Pathogen Informatics"/>
        </authorList>
    </citation>
    <scope>NUCLEOTIDE SEQUENCE [LARGE SCALE GENOMIC DNA]</scope>
    <source>
        <strain evidence="1 2">Costa Rica</strain>
    </source>
</reference>
<keyword evidence="2" id="KW-1185">Reference proteome</keyword>
<dbReference type="OrthoDB" id="5868196at2759"/>
<evidence type="ECO:0000313" key="1">
    <source>
        <dbReference type="EMBL" id="VDM59049.1"/>
    </source>
</evidence>
<accession>A0A0R3PQ79</accession>
<evidence type="ECO:0000313" key="2">
    <source>
        <dbReference type="Proteomes" id="UP000267027"/>
    </source>
</evidence>
<dbReference type="EMBL" id="UYYA01004042">
    <property type="protein sequence ID" value="VDM59049.1"/>
    <property type="molecule type" value="Genomic_DNA"/>
</dbReference>
<dbReference type="AlphaFoldDB" id="A0A0R3PQ79"/>
<proteinExistence type="predicted"/>
<name>A0A0R3PQ79_ANGCS</name>
<reference evidence="3" key="1">
    <citation type="submission" date="2017-02" db="UniProtKB">
        <authorList>
            <consortium name="WormBaseParasite"/>
        </authorList>
    </citation>
    <scope>IDENTIFICATION</scope>
</reference>
<dbReference type="WBParaSite" id="ACOC_0000746301-mRNA-1">
    <property type="protein sequence ID" value="ACOC_0000746301-mRNA-1"/>
    <property type="gene ID" value="ACOC_0000746301"/>
</dbReference>
<organism evidence="3">
    <name type="scientific">Angiostrongylus costaricensis</name>
    <name type="common">Nematode worm</name>
    <dbReference type="NCBI Taxonomy" id="334426"/>
    <lineage>
        <taxon>Eukaryota</taxon>
        <taxon>Metazoa</taxon>
        <taxon>Ecdysozoa</taxon>
        <taxon>Nematoda</taxon>
        <taxon>Chromadorea</taxon>
        <taxon>Rhabditida</taxon>
        <taxon>Rhabditina</taxon>
        <taxon>Rhabditomorpha</taxon>
        <taxon>Strongyloidea</taxon>
        <taxon>Metastrongylidae</taxon>
        <taxon>Angiostrongylus</taxon>
    </lineage>
</organism>
<protein>
    <submittedName>
        <fullName evidence="3">CST complex subunit STN1</fullName>
    </submittedName>
</protein>
<sequence length="138" mass="16193">MNLQLLKRPQPLPLPHFNDEENGIHAQWRIKAFYYRKDGFPQCSLMGQACVKYASLLITGKFPKNKKRILLVNVGYVESKDGVLDIRGCDFRLLLFGVEDVMLIRDSLRFLIIRQRVPHSLMGKPFEWQVSHIFYRNT</sequence>
<dbReference type="Proteomes" id="UP000267027">
    <property type="component" value="Unassembled WGS sequence"/>
</dbReference>
<gene>
    <name evidence="1" type="ORF">ACOC_LOCUS7464</name>
</gene>
<dbReference type="OMA" id="RGCDFRL"/>
<evidence type="ECO:0000313" key="3">
    <source>
        <dbReference type="WBParaSite" id="ACOC_0000746301-mRNA-1"/>
    </source>
</evidence>